<dbReference type="AlphaFoldDB" id="A0A239PQD0"/>
<dbReference type="InterPro" id="IPR006963">
    <property type="entry name" value="Mopterin_OxRdtase_4Fe-4S_dom"/>
</dbReference>
<dbReference type="InterPro" id="IPR041957">
    <property type="entry name" value="CT_Nitrate-R-NapA-like"/>
</dbReference>
<dbReference type="GO" id="GO:0016020">
    <property type="term" value="C:membrane"/>
    <property type="evidence" value="ECO:0007669"/>
    <property type="project" value="TreeGrafter"/>
</dbReference>
<dbReference type="SMART" id="SM00926">
    <property type="entry name" value="Molybdop_Fe4S4"/>
    <property type="match status" value="1"/>
</dbReference>
<dbReference type="SUPFAM" id="SSF50692">
    <property type="entry name" value="ADC-like"/>
    <property type="match status" value="1"/>
</dbReference>
<dbReference type="PANTHER" id="PTHR43105">
    <property type="entry name" value="RESPIRATORY NITRATE REDUCTASE"/>
    <property type="match status" value="1"/>
</dbReference>
<dbReference type="InterPro" id="IPR050123">
    <property type="entry name" value="Prok_molybdopt-oxidoreductase"/>
</dbReference>
<protein>
    <submittedName>
        <fullName evidence="12">Assimilatory nitrate reductase (NADH) alpha subunit apoprotein</fullName>
    </submittedName>
</protein>
<keyword evidence="9" id="KW-0411">Iron-sulfur</keyword>
<comment type="cofactor">
    <cofactor evidence="2">
        <name>[4Fe-4S] cluster</name>
        <dbReference type="ChEBI" id="CHEBI:49883"/>
    </cofactor>
</comment>
<dbReference type="GO" id="GO:0042128">
    <property type="term" value="P:nitrate assimilation"/>
    <property type="evidence" value="ECO:0007669"/>
    <property type="project" value="UniProtKB-KW"/>
</dbReference>
<feature type="domain" description="4Fe-4S Mo/W bis-MGD-type" evidence="11">
    <location>
        <begin position="1"/>
        <end position="56"/>
    </location>
</feature>
<accession>A0A239PQD0</accession>
<dbReference type="GO" id="GO:0046872">
    <property type="term" value="F:metal ion binding"/>
    <property type="evidence" value="ECO:0007669"/>
    <property type="project" value="UniProtKB-KW"/>
</dbReference>
<dbReference type="Gene3D" id="3.40.50.740">
    <property type="match status" value="1"/>
</dbReference>
<dbReference type="OrthoDB" id="9816402at2"/>
<evidence type="ECO:0000256" key="2">
    <source>
        <dbReference type="ARBA" id="ARBA00001966"/>
    </source>
</evidence>
<evidence type="ECO:0000313" key="12">
    <source>
        <dbReference type="EMBL" id="SNT72152.1"/>
    </source>
</evidence>
<reference evidence="12 13" key="1">
    <citation type="submission" date="2017-07" db="EMBL/GenBank/DDBJ databases">
        <authorList>
            <person name="Sun Z.S."/>
            <person name="Albrecht U."/>
            <person name="Echele G."/>
            <person name="Lee C.C."/>
        </authorList>
    </citation>
    <scope>NUCLEOTIDE SEQUENCE [LARGE SCALE GENOMIC DNA]</scope>
    <source>
        <strain evidence="12 13">CGMCC 1.12710</strain>
    </source>
</reference>
<dbReference type="Gene3D" id="2.20.25.90">
    <property type="entry name" value="ADC-like domains"/>
    <property type="match status" value="1"/>
</dbReference>
<dbReference type="EMBL" id="FZQA01000002">
    <property type="protein sequence ID" value="SNT72152.1"/>
    <property type="molecule type" value="Genomic_DNA"/>
</dbReference>
<dbReference type="Gene3D" id="1.10.10.1100">
    <property type="entry name" value="BFD-like [2Fe-2S]-binding domain"/>
    <property type="match status" value="1"/>
</dbReference>
<keyword evidence="4" id="KW-0004">4Fe-4S</keyword>
<keyword evidence="10" id="KW-0534">Nitrate assimilation</keyword>
<dbReference type="Pfam" id="PF04879">
    <property type="entry name" value="Molybdop_Fe4S4"/>
    <property type="match status" value="1"/>
</dbReference>
<keyword evidence="6" id="KW-0479">Metal-binding</keyword>
<keyword evidence="7" id="KW-0560">Oxidoreductase</keyword>
<evidence type="ECO:0000256" key="7">
    <source>
        <dbReference type="ARBA" id="ARBA00023002"/>
    </source>
</evidence>
<keyword evidence="8" id="KW-0408">Iron</keyword>
<dbReference type="Gene3D" id="3.40.228.10">
    <property type="entry name" value="Dimethylsulfoxide Reductase, domain 2"/>
    <property type="match status" value="1"/>
</dbReference>
<evidence type="ECO:0000256" key="6">
    <source>
        <dbReference type="ARBA" id="ARBA00022723"/>
    </source>
</evidence>
<dbReference type="SUPFAM" id="SSF53706">
    <property type="entry name" value="Formate dehydrogenase/DMSO reductase, domains 1-3"/>
    <property type="match status" value="1"/>
</dbReference>
<keyword evidence="13" id="KW-1185">Reference proteome</keyword>
<dbReference type="GO" id="GO:0051539">
    <property type="term" value="F:4 iron, 4 sulfur cluster binding"/>
    <property type="evidence" value="ECO:0007669"/>
    <property type="project" value="UniProtKB-KW"/>
</dbReference>
<evidence type="ECO:0000256" key="5">
    <source>
        <dbReference type="ARBA" id="ARBA00022505"/>
    </source>
</evidence>
<evidence type="ECO:0000256" key="9">
    <source>
        <dbReference type="ARBA" id="ARBA00023014"/>
    </source>
</evidence>
<dbReference type="Pfam" id="PF04324">
    <property type="entry name" value="Fer2_BFD"/>
    <property type="match status" value="1"/>
</dbReference>
<dbReference type="GO" id="GO:0043546">
    <property type="term" value="F:molybdopterin cofactor binding"/>
    <property type="evidence" value="ECO:0007669"/>
    <property type="project" value="InterPro"/>
</dbReference>
<comment type="cofactor">
    <cofactor evidence="1">
        <name>Mo-bis(molybdopterin guanine dinucleotide)</name>
        <dbReference type="ChEBI" id="CHEBI:60539"/>
    </cofactor>
</comment>
<dbReference type="GO" id="GO:1990204">
    <property type="term" value="C:oxidoreductase complex"/>
    <property type="evidence" value="ECO:0007669"/>
    <property type="project" value="UniProtKB-ARBA"/>
</dbReference>
<dbReference type="PROSITE" id="PS00551">
    <property type="entry name" value="MOLYBDOPTERIN_PROK_1"/>
    <property type="match status" value="1"/>
</dbReference>
<organism evidence="12 13">
    <name type="scientific">Amphiplicatus metriothermophilus</name>
    <dbReference type="NCBI Taxonomy" id="1519374"/>
    <lineage>
        <taxon>Bacteria</taxon>
        <taxon>Pseudomonadati</taxon>
        <taxon>Pseudomonadota</taxon>
        <taxon>Alphaproteobacteria</taxon>
        <taxon>Parvularculales</taxon>
        <taxon>Parvularculaceae</taxon>
        <taxon>Amphiplicatus</taxon>
    </lineage>
</organism>
<dbReference type="InterPro" id="IPR027467">
    <property type="entry name" value="MopterinOxRdtase_cofactor_BS"/>
</dbReference>
<dbReference type="InterPro" id="IPR009010">
    <property type="entry name" value="Asp_de-COase-like_dom_sf"/>
</dbReference>
<evidence type="ECO:0000313" key="13">
    <source>
        <dbReference type="Proteomes" id="UP000198346"/>
    </source>
</evidence>
<dbReference type="Pfam" id="PF00384">
    <property type="entry name" value="Molybdopterin"/>
    <property type="match status" value="1"/>
</dbReference>
<dbReference type="PROSITE" id="PS51669">
    <property type="entry name" value="4FE4S_MOW_BIS_MGD"/>
    <property type="match status" value="1"/>
</dbReference>
<keyword evidence="5" id="KW-0500">Molybdenum</keyword>
<evidence type="ECO:0000256" key="3">
    <source>
        <dbReference type="ARBA" id="ARBA00008747"/>
    </source>
</evidence>
<comment type="similarity">
    <text evidence="3">Belongs to the prokaryotic molybdopterin-containing oxidoreductase family. NasA/NapA/NarB subfamily.</text>
</comment>
<evidence type="ECO:0000256" key="10">
    <source>
        <dbReference type="ARBA" id="ARBA00023063"/>
    </source>
</evidence>
<evidence type="ECO:0000256" key="1">
    <source>
        <dbReference type="ARBA" id="ARBA00001942"/>
    </source>
</evidence>
<dbReference type="Gene3D" id="2.40.40.20">
    <property type="match status" value="1"/>
</dbReference>
<dbReference type="CDD" id="cd02754">
    <property type="entry name" value="MopB_Nitrate-R-NapA-like"/>
    <property type="match status" value="1"/>
</dbReference>
<sequence length="893" mass="95776">MMRVRTTCPYCGVGCGVAVEATGDGVAVKGDPNHPANFGRLCSKGAALAETLGLEDRLLHPQIEGRRASWAAATETIATAFSRIIERHGPDAVAFYVSGQMLIEDYYVANKLMKGFIGSANIDTNSRLCMASSVAGHKRAFGADVAPGCYEDLERADLVVLVGSNLAWCHPVLFQRIEDARRRRPDMRLVVVDPRRTATSEAADIHLPVAPGGDTALFRGLLRALERHGARDAAFVAAHTSGVEAALEASAPFDLARTARETRIAPELLARFFDLFIHTEKTVTVYSQGVNQAADGTDRVNAIINCHLLAGRIGKPGCSPFSVTGQPNAMGGREVGGLANQLACHMELDDPAARARVRRFWRAPRMADRPGLKAVDLFDAVHADRVKAVWIIATNPVVSMPDADRVREALRRCELVVVSDIVATTDTAACADILLPSTGWGEKSGMTTNSERRMSRQRAFLPPPGEARHDWRQICDVAAKMGWAEAFAYADSSEIFREYARLCALENDGARALDLAGLTALDKAGYEAFEPTQWPTPKGARGGMARLFADGRFFTPSGRANFVVPGGRAVAAVKPDYPYTLNTGRARDQWHTMTRTGRSPTLARHIGEPFVEMAPADAAREGLRDAEIVRVISPLGEMLVRLCVTARQRPGELFAPMHWNDAFAARARVGALVAPIVDPVSGQPALKASRVRIENAGAVWHAFAVIRTEDFVRWRAPDTAGYWAKARTRGGLRAELAGFEGALESIHALVADELFAEAIRPAHARAQIAAHANAGAGVYSRALFIDDVFAGAIYFARGPVPVARSFVCEQLGRALTARARQAALLGRPGADAPDRGAIVCSCMNVGAKEIAAAARAGCASIEAIGAATGAGTNCGSCRAEIARLLPEREHVPA</sequence>
<dbReference type="InterPro" id="IPR007419">
    <property type="entry name" value="BFD-like_2Fe2S-bd_dom"/>
</dbReference>
<dbReference type="Proteomes" id="UP000198346">
    <property type="component" value="Unassembled WGS sequence"/>
</dbReference>
<dbReference type="Pfam" id="PF01568">
    <property type="entry name" value="Molydop_binding"/>
    <property type="match status" value="1"/>
</dbReference>
<dbReference type="InterPro" id="IPR006657">
    <property type="entry name" value="MoPterin_dinucl-bd_dom"/>
</dbReference>
<dbReference type="InterPro" id="IPR041854">
    <property type="entry name" value="BFD-like_2Fe2S-bd_dom_sf"/>
</dbReference>
<dbReference type="PANTHER" id="PTHR43105:SF9">
    <property type="entry name" value="NADPH-FE(3+) OXIDOREDUCTASE SUBUNIT ALPHA"/>
    <property type="match status" value="1"/>
</dbReference>
<dbReference type="InterPro" id="IPR006656">
    <property type="entry name" value="Mopterin_OxRdtase"/>
</dbReference>
<gene>
    <name evidence="12" type="ORF">SAMN06297382_1188</name>
</gene>
<proteinExistence type="inferred from homology"/>
<evidence type="ECO:0000259" key="11">
    <source>
        <dbReference type="PROSITE" id="PS51669"/>
    </source>
</evidence>
<dbReference type="GO" id="GO:0016491">
    <property type="term" value="F:oxidoreductase activity"/>
    <property type="evidence" value="ECO:0007669"/>
    <property type="project" value="UniProtKB-KW"/>
</dbReference>
<dbReference type="GO" id="GO:0045333">
    <property type="term" value="P:cellular respiration"/>
    <property type="evidence" value="ECO:0007669"/>
    <property type="project" value="UniProtKB-ARBA"/>
</dbReference>
<evidence type="ECO:0000256" key="8">
    <source>
        <dbReference type="ARBA" id="ARBA00023004"/>
    </source>
</evidence>
<name>A0A239PQD0_9PROT</name>
<evidence type="ECO:0000256" key="4">
    <source>
        <dbReference type="ARBA" id="ARBA00022485"/>
    </source>
</evidence>
<dbReference type="CDD" id="cd02791">
    <property type="entry name" value="MopB_CT_Nitrate-R-NapA-like"/>
    <property type="match status" value="1"/>
</dbReference>